<dbReference type="PANTHER" id="PTHR38769">
    <property type="entry name" value="UPF0381 PROTEIN YFCZ-RELATED"/>
    <property type="match status" value="1"/>
</dbReference>
<organism evidence="2 3">
    <name type="scientific">Endozoicomonas numazuensis</name>
    <dbReference type="NCBI Taxonomy" id="1137799"/>
    <lineage>
        <taxon>Bacteria</taxon>
        <taxon>Pseudomonadati</taxon>
        <taxon>Pseudomonadota</taxon>
        <taxon>Gammaproteobacteria</taxon>
        <taxon>Oceanospirillales</taxon>
        <taxon>Endozoicomonadaceae</taxon>
        <taxon>Endozoicomonas</taxon>
    </lineage>
</organism>
<evidence type="ECO:0000313" key="3">
    <source>
        <dbReference type="Proteomes" id="UP000028073"/>
    </source>
</evidence>
<dbReference type="RefSeq" id="WP_034832484.1">
    <property type="nucleotide sequence ID" value="NZ_JOKH01000001.1"/>
</dbReference>
<comment type="similarity">
    <text evidence="1">Belongs to the UPF0381 family.</text>
</comment>
<reference evidence="2 3" key="1">
    <citation type="submission" date="2014-06" db="EMBL/GenBank/DDBJ databases">
        <title>Whole Genome Sequences of Three Symbiotic Endozoicomonas Bacteria.</title>
        <authorList>
            <person name="Neave M.J."/>
            <person name="Apprill A."/>
            <person name="Voolstra C.R."/>
        </authorList>
    </citation>
    <scope>NUCLEOTIDE SEQUENCE [LARGE SCALE GENOMIC DNA]</scope>
    <source>
        <strain evidence="2 3">DSM 25634</strain>
    </source>
</reference>
<dbReference type="Gene3D" id="3.30.70.860">
    <property type="match status" value="1"/>
</dbReference>
<evidence type="ECO:0000313" key="2">
    <source>
        <dbReference type="EMBL" id="KEQ18959.1"/>
    </source>
</evidence>
<accession>A0A081NKI6</accession>
<dbReference type="GO" id="GO:0005829">
    <property type="term" value="C:cytosol"/>
    <property type="evidence" value="ECO:0007669"/>
    <property type="project" value="TreeGrafter"/>
</dbReference>
<dbReference type="InterPro" id="IPR035571">
    <property type="entry name" value="UPF0234-like_C"/>
</dbReference>
<dbReference type="AlphaFoldDB" id="A0A081NKI6"/>
<gene>
    <name evidence="2" type="ORF">GZ78_02595</name>
</gene>
<dbReference type="Pfam" id="PF04175">
    <property type="entry name" value="DUF406"/>
    <property type="match status" value="1"/>
</dbReference>
<sequence>MNEKDPFECTTCNTVEVGTLIRDDDTRVTLEIRDDEAISAQDMFSKIEQRALAVGSGNCKIQSETCKENGMTVIKAMLDFDCTAEKLIFEMSQR</sequence>
<name>A0A081NKI6_9GAMM</name>
<dbReference type="PANTHER" id="PTHR38769:SF1">
    <property type="entry name" value="UPF0381 PROTEIN YFCZ-RELATED"/>
    <property type="match status" value="1"/>
</dbReference>
<dbReference type="OrthoDB" id="6198608at2"/>
<evidence type="ECO:0008006" key="4">
    <source>
        <dbReference type="Google" id="ProtNLM"/>
    </source>
</evidence>
<keyword evidence="3" id="KW-1185">Reference proteome</keyword>
<comment type="caution">
    <text evidence="2">The sequence shown here is derived from an EMBL/GenBank/DDBJ whole genome shotgun (WGS) entry which is preliminary data.</text>
</comment>
<dbReference type="EMBL" id="JOKH01000001">
    <property type="protein sequence ID" value="KEQ18959.1"/>
    <property type="molecule type" value="Genomic_DNA"/>
</dbReference>
<evidence type="ECO:0000256" key="1">
    <source>
        <dbReference type="ARBA" id="ARBA00006201"/>
    </source>
</evidence>
<dbReference type="Proteomes" id="UP000028073">
    <property type="component" value="Unassembled WGS sequence"/>
</dbReference>
<proteinExistence type="inferred from homology"/>
<protein>
    <recommendedName>
        <fullName evidence="4">DUF406 family protein</fullName>
    </recommendedName>
</protein>
<dbReference type="InterPro" id="IPR005272">
    <property type="entry name" value="DUF406"/>
</dbReference>